<accession>W2T380</accession>
<dbReference type="Proteomes" id="UP000053676">
    <property type="component" value="Unassembled WGS sequence"/>
</dbReference>
<dbReference type="EMBL" id="KI660298">
    <property type="protein sequence ID" value="ETN75432.1"/>
    <property type="molecule type" value="Genomic_DNA"/>
</dbReference>
<organism evidence="2 3">
    <name type="scientific">Necator americanus</name>
    <name type="common">Human hookworm</name>
    <dbReference type="NCBI Taxonomy" id="51031"/>
    <lineage>
        <taxon>Eukaryota</taxon>
        <taxon>Metazoa</taxon>
        <taxon>Ecdysozoa</taxon>
        <taxon>Nematoda</taxon>
        <taxon>Chromadorea</taxon>
        <taxon>Rhabditida</taxon>
        <taxon>Rhabditina</taxon>
        <taxon>Rhabditomorpha</taxon>
        <taxon>Strongyloidea</taxon>
        <taxon>Ancylostomatidae</taxon>
        <taxon>Bunostominae</taxon>
        <taxon>Necator</taxon>
    </lineage>
</organism>
<feature type="region of interest" description="Disordered" evidence="1">
    <location>
        <begin position="1"/>
        <end position="25"/>
    </location>
</feature>
<name>W2T380_NECAM</name>
<protein>
    <submittedName>
        <fullName evidence="2">Uncharacterized protein</fullName>
    </submittedName>
</protein>
<gene>
    <name evidence="2" type="ORF">NECAME_12389</name>
</gene>
<feature type="compositionally biased region" description="Basic and acidic residues" evidence="1">
    <location>
        <begin position="52"/>
        <end position="61"/>
    </location>
</feature>
<keyword evidence="3" id="KW-1185">Reference proteome</keyword>
<evidence type="ECO:0000313" key="3">
    <source>
        <dbReference type="Proteomes" id="UP000053676"/>
    </source>
</evidence>
<feature type="region of interest" description="Disordered" evidence="1">
    <location>
        <begin position="50"/>
        <end position="78"/>
    </location>
</feature>
<evidence type="ECO:0000313" key="2">
    <source>
        <dbReference type="EMBL" id="ETN75432.1"/>
    </source>
</evidence>
<dbReference type="AlphaFoldDB" id="W2T380"/>
<proteinExistence type="predicted"/>
<evidence type="ECO:0000256" key="1">
    <source>
        <dbReference type="SAM" id="MobiDB-lite"/>
    </source>
</evidence>
<sequence>MLRCKDQTNSGSKSVYDLPSCSSDDSNYVCVERSDLEEKHSQCRKAVLNLKNVKDTPDKSPKSPHLKRSRRESGGPLMLSEALQLAFPSEEAKSAEDQRNIADDDASLENFRSLKSDTTMNNGGQVKHIRTDTQLKDTASALTTLNTVSKRSSNYSYI</sequence>
<dbReference type="KEGG" id="nai:NECAME_12389"/>
<reference evidence="3" key="1">
    <citation type="journal article" date="2014" name="Nat. Genet.">
        <title>Genome of the human hookworm Necator americanus.</title>
        <authorList>
            <person name="Tang Y.T."/>
            <person name="Gao X."/>
            <person name="Rosa B.A."/>
            <person name="Abubucker S."/>
            <person name="Hallsworth-Pepin K."/>
            <person name="Martin J."/>
            <person name="Tyagi R."/>
            <person name="Heizer E."/>
            <person name="Zhang X."/>
            <person name="Bhonagiri-Palsikar V."/>
            <person name="Minx P."/>
            <person name="Warren W.C."/>
            <person name="Wang Q."/>
            <person name="Zhan B."/>
            <person name="Hotez P.J."/>
            <person name="Sternberg P.W."/>
            <person name="Dougall A."/>
            <person name="Gaze S.T."/>
            <person name="Mulvenna J."/>
            <person name="Sotillo J."/>
            <person name="Ranganathan S."/>
            <person name="Rabelo E.M."/>
            <person name="Wilson R.K."/>
            <person name="Felgner P.L."/>
            <person name="Bethony J."/>
            <person name="Hawdon J.M."/>
            <person name="Gasser R.B."/>
            <person name="Loukas A."/>
            <person name="Mitreva M."/>
        </authorList>
    </citation>
    <scope>NUCLEOTIDE SEQUENCE [LARGE SCALE GENOMIC DNA]</scope>
</reference>